<proteinExistence type="predicted"/>
<organism evidence="1 2">
    <name type="scientific">Sphingomonas changnyeongensis</name>
    <dbReference type="NCBI Taxonomy" id="2698679"/>
    <lineage>
        <taxon>Bacteria</taxon>
        <taxon>Pseudomonadati</taxon>
        <taxon>Pseudomonadota</taxon>
        <taxon>Alphaproteobacteria</taxon>
        <taxon>Sphingomonadales</taxon>
        <taxon>Sphingomonadaceae</taxon>
        <taxon>Sphingomonas</taxon>
    </lineage>
</organism>
<protein>
    <submittedName>
        <fullName evidence="1">Uncharacterized protein</fullName>
    </submittedName>
</protein>
<sequence>MSWTAIAKLAYRLAGSGGAWIDIGVQEVGSTAQRGWLAPGEPESNSGGINISRTQGGLTAGAAYEVGVFVRASASGPVSGWQGTMRAGHP</sequence>
<keyword evidence="2" id="KW-1185">Reference proteome</keyword>
<dbReference type="EMBL" id="CP047895">
    <property type="protein sequence ID" value="QHL90705.1"/>
    <property type="molecule type" value="Genomic_DNA"/>
</dbReference>
<evidence type="ECO:0000313" key="1">
    <source>
        <dbReference type="EMBL" id="QHL90705.1"/>
    </source>
</evidence>
<dbReference type="AlphaFoldDB" id="A0A7Z2S535"/>
<name>A0A7Z2S535_9SPHN</name>
<reference evidence="1 2" key="1">
    <citation type="submission" date="2020-01" db="EMBL/GenBank/DDBJ databases">
        <title>Sphingomonas sp. C33 whole genome sequece.</title>
        <authorList>
            <person name="Park C."/>
        </authorList>
    </citation>
    <scope>NUCLEOTIDE SEQUENCE [LARGE SCALE GENOMIC DNA]</scope>
    <source>
        <strain evidence="1 2">C33</strain>
    </source>
</reference>
<dbReference type="RefSeq" id="WP_160592632.1">
    <property type="nucleotide sequence ID" value="NZ_CP047895.1"/>
</dbReference>
<evidence type="ECO:0000313" key="2">
    <source>
        <dbReference type="Proteomes" id="UP000464468"/>
    </source>
</evidence>
<dbReference type="KEGG" id="schy:GVO57_07475"/>
<gene>
    <name evidence="1" type="ORF">GVO57_07475</name>
</gene>
<accession>A0A7Z2S535</accession>
<dbReference type="Proteomes" id="UP000464468">
    <property type="component" value="Chromosome"/>
</dbReference>